<evidence type="ECO:0000256" key="9">
    <source>
        <dbReference type="ARBA" id="ARBA00022645"/>
    </source>
</evidence>
<evidence type="ECO:0000256" key="8">
    <source>
        <dbReference type="ARBA" id="ARBA00022475"/>
    </source>
</evidence>
<dbReference type="Gene3D" id="1.10.3810.10">
    <property type="entry name" value="Biosynthetic peptidoglycan transglycosylase-like"/>
    <property type="match status" value="1"/>
</dbReference>
<evidence type="ECO:0000256" key="1">
    <source>
        <dbReference type="ARBA" id="ARBA00002624"/>
    </source>
</evidence>
<keyword evidence="15" id="KW-0133">Cell shape</keyword>
<keyword evidence="18 28" id="KW-1133">Transmembrane helix</keyword>
<dbReference type="GO" id="GO:0046677">
    <property type="term" value="P:response to antibiotic"/>
    <property type="evidence" value="ECO:0007669"/>
    <property type="project" value="UniProtKB-KW"/>
</dbReference>
<evidence type="ECO:0000256" key="17">
    <source>
        <dbReference type="ARBA" id="ARBA00022984"/>
    </source>
</evidence>
<comment type="pathway">
    <text evidence="3">Cell wall biogenesis; peptidoglycan biosynthesis.</text>
</comment>
<evidence type="ECO:0000256" key="15">
    <source>
        <dbReference type="ARBA" id="ARBA00022960"/>
    </source>
</evidence>
<evidence type="ECO:0000256" key="18">
    <source>
        <dbReference type="ARBA" id="ARBA00022989"/>
    </source>
</evidence>
<dbReference type="GO" id="GO:0006508">
    <property type="term" value="P:proteolysis"/>
    <property type="evidence" value="ECO:0007669"/>
    <property type="project" value="UniProtKB-KW"/>
</dbReference>
<dbReference type="InterPro" id="IPR050396">
    <property type="entry name" value="Glycosyltr_51/Transpeptidase"/>
</dbReference>
<evidence type="ECO:0000259" key="30">
    <source>
        <dbReference type="Pfam" id="PF00912"/>
    </source>
</evidence>
<keyword evidence="20" id="KW-0046">Antibiotic resistance</keyword>
<dbReference type="InterPro" id="IPR023346">
    <property type="entry name" value="Lysozyme-like_dom_sf"/>
</dbReference>
<comment type="similarity">
    <text evidence="4">In the C-terminal section; belongs to the transpeptidase family.</text>
</comment>
<feature type="region of interest" description="Disordered" evidence="27">
    <location>
        <begin position="725"/>
        <end position="817"/>
    </location>
</feature>
<keyword evidence="11" id="KW-0328">Glycosyltransferase</keyword>
<comment type="pathway">
    <text evidence="26">Glycan biosynthesis.</text>
</comment>
<evidence type="ECO:0000256" key="3">
    <source>
        <dbReference type="ARBA" id="ARBA00004752"/>
    </source>
</evidence>
<feature type="compositionally biased region" description="Polar residues" evidence="27">
    <location>
        <begin position="763"/>
        <end position="811"/>
    </location>
</feature>
<comment type="function">
    <text evidence="1">Cell wall formation. Synthesis of cross-linked peptidoglycan from the lipid intermediates. The enzyme has a penicillin-insensitive transglycosylase N-terminal domain (formation of linear glycan strands) and a penicillin-sensitive transpeptidase C-terminal domain (cross-linking of the peptide subunits).</text>
</comment>
<dbReference type="Pfam" id="PF00912">
    <property type="entry name" value="Transgly"/>
    <property type="match status" value="1"/>
</dbReference>
<feature type="domain" description="Glycosyl transferase family 51" evidence="30">
    <location>
        <begin position="83"/>
        <end position="255"/>
    </location>
</feature>
<dbReference type="GO" id="GO:0008658">
    <property type="term" value="F:penicillin binding"/>
    <property type="evidence" value="ECO:0007669"/>
    <property type="project" value="InterPro"/>
</dbReference>
<evidence type="ECO:0000313" key="31">
    <source>
        <dbReference type="EMBL" id="MTV50648.1"/>
    </source>
</evidence>
<evidence type="ECO:0000256" key="23">
    <source>
        <dbReference type="ARBA" id="ARBA00034000"/>
    </source>
</evidence>
<dbReference type="Gene3D" id="3.40.710.10">
    <property type="entry name" value="DD-peptidase/beta-lactamase superfamily"/>
    <property type="match status" value="1"/>
</dbReference>
<evidence type="ECO:0000256" key="27">
    <source>
        <dbReference type="SAM" id="MobiDB-lite"/>
    </source>
</evidence>
<evidence type="ECO:0000256" key="12">
    <source>
        <dbReference type="ARBA" id="ARBA00022679"/>
    </source>
</evidence>
<keyword evidence="8" id="KW-1003">Cell membrane</keyword>
<evidence type="ECO:0000256" key="13">
    <source>
        <dbReference type="ARBA" id="ARBA00022692"/>
    </source>
</evidence>
<protein>
    <recommendedName>
        <fullName evidence="7">Penicillin-binding protein 1A</fullName>
        <ecNumber evidence="24">2.4.99.28</ecNumber>
        <ecNumber evidence="6">3.4.16.4</ecNumber>
    </recommendedName>
</protein>
<accession>A0A6I3SNR3</accession>
<keyword evidence="9" id="KW-0121">Carboxypeptidase</keyword>
<evidence type="ECO:0000259" key="29">
    <source>
        <dbReference type="Pfam" id="PF00905"/>
    </source>
</evidence>
<dbReference type="InterPro" id="IPR001460">
    <property type="entry name" value="PCN-bd_Tpept"/>
</dbReference>
<comment type="caution">
    <text evidence="31">The sequence shown here is derived from an EMBL/GenBank/DDBJ whole genome shotgun (WGS) entry which is preliminary data.</text>
</comment>
<evidence type="ECO:0000256" key="25">
    <source>
        <dbReference type="ARBA" id="ARBA00049902"/>
    </source>
</evidence>
<comment type="catalytic activity">
    <reaction evidence="23">
        <text>Preferential cleavage: (Ac)2-L-Lys-D-Ala-|-D-Ala. Also transpeptidation of peptidyl-alanyl moieties that are N-acyl substituents of D-alanine.</text>
        <dbReference type="EC" id="3.4.16.4"/>
    </reaction>
</comment>
<dbReference type="GO" id="GO:0071555">
    <property type="term" value="P:cell wall organization"/>
    <property type="evidence" value="ECO:0007669"/>
    <property type="project" value="UniProtKB-KW"/>
</dbReference>
<dbReference type="GO" id="GO:0008955">
    <property type="term" value="F:peptidoglycan glycosyltransferase activity"/>
    <property type="evidence" value="ECO:0007669"/>
    <property type="project" value="UniProtKB-EC"/>
</dbReference>
<dbReference type="GO" id="GO:0005886">
    <property type="term" value="C:plasma membrane"/>
    <property type="evidence" value="ECO:0007669"/>
    <property type="project" value="UniProtKB-SubCell"/>
</dbReference>
<dbReference type="PANTHER" id="PTHR32282">
    <property type="entry name" value="BINDING PROTEIN TRANSPEPTIDASE, PUTATIVE-RELATED"/>
    <property type="match status" value="1"/>
</dbReference>
<evidence type="ECO:0000256" key="10">
    <source>
        <dbReference type="ARBA" id="ARBA00022670"/>
    </source>
</evidence>
<feature type="domain" description="Penicillin-binding protein transpeptidase" evidence="29">
    <location>
        <begin position="354"/>
        <end position="638"/>
    </location>
</feature>
<evidence type="ECO:0000256" key="6">
    <source>
        <dbReference type="ARBA" id="ARBA00012448"/>
    </source>
</evidence>
<keyword evidence="14" id="KW-0378">Hydrolase</keyword>
<evidence type="ECO:0000313" key="32">
    <source>
        <dbReference type="Proteomes" id="UP000430670"/>
    </source>
</evidence>
<dbReference type="InterPro" id="IPR036950">
    <property type="entry name" value="PBP_transglycosylase"/>
</dbReference>
<keyword evidence="12" id="KW-0808">Transferase</keyword>
<evidence type="ECO:0000256" key="4">
    <source>
        <dbReference type="ARBA" id="ARBA00007090"/>
    </source>
</evidence>
<name>A0A6I3SNR3_HELMO</name>
<evidence type="ECO:0000256" key="28">
    <source>
        <dbReference type="SAM" id="Phobius"/>
    </source>
</evidence>
<keyword evidence="19 28" id="KW-0472">Membrane</keyword>
<dbReference type="InterPro" id="IPR012338">
    <property type="entry name" value="Beta-lactam/transpept-like"/>
</dbReference>
<dbReference type="OrthoDB" id="9766909at2"/>
<dbReference type="GO" id="GO:0009002">
    <property type="term" value="F:serine-type D-Ala-D-Ala carboxypeptidase activity"/>
    <property type="evidence" value="ECO:0007669"/>
    <property type="project" value="UniProtKB-EC"/>
</dbReference>
<comment type="catalytic activity">
    <reaction evidence="25">
        <text>[GlcNAc-(1-&gt;4)-Mur2Ac(oyl-L-Ala-gamma-D-Glu-L-Lys-D-Ala-D-Ala)](n)-di-trans,octa-cis-undecaprenyl diphosphate + beta-D-GlcNAc-(1-&gt;4)-Mur2Ac(oyl-L-Ala-gamma-D-Glu-L-Lys-D-Ala-D-Ala)-di-trans,octa-cis-undecaprenyl diphosphate = [GlcNAc-(1-&gt;4)-Mur2Ac(oyl-L-Ala-gamma-D-Glu-L-Lys-D-Ala-D-Ala)](n+1)-di-trans,octa-cis-undecaprenyl diphosphate + di-trans,octa-cis-undecaprenyl diphosphate + H(+)</text>
        <dbReference type="Rhea" id="RHEA:23708"/>
        <dbReference type="Rhea" id="RHEA-COMP:9602"/>
        <dbReference type="Rhea" id="RHEA-COMP:9603"/>
        <dbReference type="ChEBI" id="CHEBI:15378"/>
        <dbReference type="ChEBI" id="CHEBI:58405"/>
        <dbReference type="ChEBI" id="CHEBI:60033"/>
        <dbReference type="ChEBI" id="CHEBI:78435"/>
        <dbReference type="EC" id="2.4.99.28"/>
    </reaction>
</comment>
<evidence type="ECO:0000256" key="26">
    <source>
        <dbReference type="ARBA" id="ARBA00060592"/>
    </source>
</evidence>
<dbReference type="GO" id="GO:0030288">
    <property type="term" value="C:outer membrane-bounded periplasmic space"/>
    <property type="evidence" value="ECO:0007669"/>
    <property type="project" value="TreeGrafter"/>
</dbReference>
<dbReference type="AlphaFoldDB" id="A0A6I3SNR3"/>
<evidence type="ECO:0000256" key="7">
    <source>
        <dbReference type="ARBA" id="ARBA00018638"/>
    </source>
</evidence>
<comment type="similarity">
    <text evidence="5">In the N-terminal section; belongs to the glycosyltransferase 51 family.</text>
</comment>
<dbReference type="EC" id="3.4.16.4" evidence="6"/>
<evidence type="ECO:0000256" key="2">
    <source>
        <dbReference type="ARBA" id="ARBA00004401"/>
    </source>
</evidence>
<keyword evidence="16" id="KW-0735">Signal-anchor</keyword>
<dbReference type="PANTHER" id="PTHR32282:SF11">
    <property type="entry name" value="PENICILLIN-BINDING PROTEIN 1B"/>
    <property type="match status" value="1"/>
</dbReference>
<dbReference type="SUPFAM" id="SSF53955">
    <property type="entry name" value="Lysozyme-like"/>
    <property type="match status" value="1"/>
</dbReference>
<evidence type="ECO:0000256" key="11">
    <source>
        <dbReference type="ARBA" id="ARBA00022676"/>
    </source>
</evidence>
<feature type="compositionally biased region" description="Basic and acidic residues" evidence="27">
    <location>
        <begin position="1"/>
        <end position="10"/>
    </location>
</feature>
<dbReference type="UniPathway" id="UPA00219"/>
<organism evidence="31 32">
    <name type="scientific">Heliobacterium mobile</name>
    <name type="common">Heliobacillus mobilis</name>
    <dbReference type="NCBI Taxonomy" id="28064"/>
    <lineage>
        <taxon>Bacteria</taxon>
        <taxon>Bacillati</taxon>
        <taxon>Bacillota</taxon>
        <taxon>Clostridia</taxon>
        <taxon>Eubacteriales</taxon>
        <taxon>Heliobacteriaceae</taxon>
        <taxon>Heliobacterium</taxon>
    </lineage>
</organism>
<proteinExistence type="inferred from homology"/>
<dbReference type="Pfam" id="PF00905">
    <property type="entry name" value="Transpeptidase"/>
    <property type="match status" value="1"/>
</dbReference>
<keyword evidence="32" id="KW-1185">Reference proteome</keyword>
<evidence type="ECO:0000256" key="16">
    <source>
        <dbReference type="ARBA" id="ARBA00022968"/>
    </source>
</evidence>
<evidence type="ECO:0000256" key="14">
    <source>
        <dbReference type="ARBA" id="ARBA00022801"/>
    </source>
</evidence>
<evidence type="ECO:0000256" key="19">
    <source>
        <dbReference type="ARBA" id="ARBA00023136"/>
    </source>
</evidence>
<comment type="subcellular location">
    <subcellularLocation>
        <location evidence="2">Cell membrane</location>
        <topology evidence="2">Single-pass type II membrane protein</topology>
    </subcellularLocation>
</comment>
<keyword evidence="22" id="KW-0961">Cell wall biogenesis/degradation</keyword>
<dbReference type="EMBL" id="WNKU01000031">
    <property type="protein sequence ID" value="MTV50648.1"/>
    <property type="molecule type" value="Genomic_DNA"/>
</dbReference>
<keyword evidence="21" id="KW-0511">Multifunctional enzyme</keyword>
<evidence type="ECO:0000256" key="20">
    <source>
        <dbReference type="ARBA" id="ARBA00023251"/>
    </source>
</evidence>
<dbReference type="EC" id="2.4.99.28" evidence="24"/>
<dbReference type="NCBIfam" id="TIGR02074">
    <property type="entry name" value="PBP_1a_fam"/>
    <property type="match status" value="1"/>
</dbReference>
<dbReference type="GO" id="GO:0009252">
    <property type="term" value="P:peptidoglycan biosynthetic process"/>
    <property type="evidence" value="ECO:0007669"/>
    <property type="project" value="UniProtKB-UniPathway"/>
</dbReference>
<dbReference type="SUPFAM" id="SSF56601">
    <property type="entry name" value="beta-lactamase/transpeptidase-like"/>
    <property type="match status" value="1"/>
</dbReference>
<feature type="transmembrane region" description="Helical" evidence="28">
    <location>
        <begin position="32"/>
        <end position="55"/>
    </location>
</feature>
<dbReference type="InterPro" id="IPR001264">
    <property type="entry name" value="Glyco_trans_51"/>
</dbReference>
<keyword evidence="13 28" id="KW-0812">Transmembrane</keyword>
<dbReference type="Proteomes" id="UP000430670">
    <property type="component" value="Unassembled WGS sequence"/>
</dbReference>
<evidence type="ECO:0000256" key="21">
    <source>
        <dbReference type="ARBA" id="ARBA00023268"/>
    </source>
</evidence>
<dbReference type="FunFam" id="1.10.3810.10:FF:000001">
    <property type="entry name" value="Penicillin-binding protein 1A"/>
    <property type="match status" value="1"/>
</dbReference>
<sequence length="817" mass="89156">MVDTPREPRKTPTPPKTSTKTTKTKVNWPRMALFITAILLVSVLGIGSGLAFSWAREAPSINMSDLDIHTTTQLFDDKDVLFANLHAGENRTLVEKIDTVPKNLRNAFLAIEDNKFYEHHGLDFTGLVRAVFANITDGFGSQGASTITQQLVKLSFLTPEKTLKRKVQELILSLQLERNFTKDEIFLMYLNRIYFGEGAYGVKAAAQTFYGKDLEKLDLSEAALLAGLPNAPSKWSPYRDAEVAEQRRQTVLNQMVKFGYITSDEAEKAKKNPPKLLEKAKRTSATGDNNFPYFVDAVIQECIDKYGITENQLYKGGLKIYTTVDPAAQKAAEVALSDLGNFPKGKDDTPIQAAIAVLDHSNGEARAIVGGREYTVKRGLNRATDLKRQPGSVFKPIAVYGPALEKGLTPATVLDDVPVQYGSYQPGNYDGTYRGLITMREAAQFSVNIYAVKMLNEIGVQTGFDFARKLGIKTLDEKQDLTLPLALGGLHQGTNPFDLASAYGAFANHGVWNEPHVIRKVVDRDGNTIVEVKPKQSSVMKETTAYLMTNILETVVQAGTGTRAQMDRPVAGKTGTTELPSSVPEFRGITGNKDAWFAGYTPELVGVVWMGYDNTDKNHYMYKTYGGSYPAQIWRAVMTKALAGTKAKSFVRPPGIVEANVDIKSGLLPSALTPAEYIRTELFAEGTVPGNTSNVWQEVEVNAETGQPHKPGDSAKTVKKVFLKRPTPYEGATPADADLETPHETTVEKPTQQVPATDDYDQESSPSLPNGSNKTTKPENTGKTSQTPSGSKPQTSTPLVIPPGTSNSPATDNGPKG</sequence>
<feature type="region of interest" description="Disordered" evidence="27">
    <location>
        <begin position="1"/>
        <end position="23"/>
    </location>
</feature>
<evidence type="ECO:0000256" key="5">
    <source>
        <dbReference type="ARBA" id="ARBA00007739"/>
    </source>
</evidence>
<keyword evidence="10" id="KW-0645">Protease</keyword>
<evidence type="ECO:0000256" key="22">
    <source>
        <dbReference type="ARBA" id="ARBA00023316"/>
    </source>
</evidence>
<keyword evidence="17" id="KW-0573">Peptidoglycan synthesis</keyword>
<dbReference type="GO" id="GO:0008360">
    <property type="term" value="P:regulation of cell shape"/>
    <property type="evidence" value="ECO:0007669"/>
    <property type="project" value="UniProtKB-KW"/>
</dbReference>
<reference evidence="31 32" key="1">
    <citation type="submission" date="2019-11" db="EMBL/GenBank/DDBJ databases">
        <title>Whole-genome sequence of a the green, strictly anaerobic photosynthetic bacterium Heliobacillus mobilis DSM 6151.</title>
        <authorList>
            <person name="Kyndt J.A."/>
            <person name="Meyer T.E."/>
        </authorList>
    </citation>
    <scope>NUCLEOTIDE SEQUENCE [LARGE SCALE GENOMIC DNA]</scope>
    <source>
        <strain evidence="31 32">DSM 6151</strain>
    </source>
</reference>
<dbReference type="RefSeq" id="WP_155477728.1">
    <property type="nucleotide sequence ID" value="NZ_WNKU01000031.1"/>
</dbReference>
<gene>
    <name evidence="31" type="ORF">GJ688_17060</name>
</gene>
<evidence type="ECO:0000256" key="24">
    <source>
        <dbReference type="ARBA" id="ARBA00044770"/>
    </source>
</evidence>